<proteinExistence type="predicted"/>
<dbReference type="SUPFAM" id="SSF56059">
    <property type="entry name" value="Glutathione synthetase ATP-binding domain-like"/>
    <property type="match status" value="1"/>
</dbReference>
<accession>A0A1H0GHY9</accession>
<evidence type="ECO:0000313" key="3">
    <source>
        <dbReference type="EMBL" id="SDO06575.1"/>
    </source>
</evidence>
<dbReference type="OrthoDB" id="8736147at2"/>
<dbReference type="STRING" id="745820.SAMN04488053_106119"/>
<dbReference type="Proteomes" id="UP000198778">
    <property type="component" value="Unassembled WGS sequence"/>
</dbReference>
<dbReference type="InterPro" id="IPR039523">
    <property type="entry name" value="RimK-rel_E_lig_ATP-grasp"/>
</dbReference>
<dbReference type="EMBL" id="FNIL01000006">
    <property type="protein sequence ID" value="SDO06575.1"/>
    <property type="molecule type" value="Genomic_DNA"/>
</dbReference>
<dbReference type="Pfam" id="PF14397">
    <property type="entry name" value="ATPgrasp_ST"/>
    <property type="match status" value="1"/>
</dbReference>
<keyword evidence="1" id="KW-0175">Coiled coil</keyword>
<protein>
    <submittedName>
        <fullName evidence="3">Sugar-transfer associated ATP-grasp</fullName>
    </submittedName>
</protein>
<evidence type="ECO:0000259" key="2">
    <source>
        <dbReference type="Pfam" id="PF14397"/>
    </source>
</evidence>
<reference evidence="4" key="1">
    <citation type="submission" date="2016-10" db="EMBL/GenBank/DDBJ databases">
        <authorList>
            <person name="Varghese N."/>
            <person name="Submissions S."/>
        </authorList>
    </citation>
    <scope>NUCLEOTIDE SEQUENCE [LARGE SCALE GENOMIC DNA]</scope>
    <source>
        <strain evidence="4">CGMCC 1.10369</strain>
    </source>
</reference>
<feature type="coiled-coil region" evidence="1">
    <location>
        <begin position="383"/>
        <end position="451"/>
    </location>
</feature>
<evidence type="ECO:0000256" key="1">
    <source>
        <dbReference type="SAM" id="Coils"/>
    </source>
</evidence>
<name>A0A1H0GHY9_9BACI</name>
<sequence length="479" mass="55714">MKLHMNEKMLAEFKASGFEVNTKPFKRYYEAGLLQKLDAEYMDKVKKYWFSNYGLVPDTSLHAAFYNVTGLKEEMVVPGKVMWDVIIPYLNDLSLQAVYSDKNIYDKLITTKNAAEAVLKRVNGTYFDTFNNVLNYEEAILEIKKQNDDLIVKPSNTDNGKGISKLSVQDGKIFKEGIEISLEELELSYHQNFIIQKRIKQHPVLAEPHPSSVNTLRMVTLRWKNKIHYLLTFARFGSNNAVQDNAGAGGVCVGVSDSGELLNIAVDENGNTHNVHPTTGYDFSKEMKIPEFGKCIDFVKNLHKDVLHQNFVSWDIAINEMAEPVFIEANFRGATWLYQLASQRPMFGELTEELLKTIKEERDKEKLDLEKFTPKERKIQDKLEENRARLKKSKSSVRKLRRENEYLNEQVNELKTDLYRYEKELKELEMLKEQEEEIKNYYIQKTKELEESLTKMKYSSSWKITKPLRKAGQIKKKLK</sequence>
<organism evidence="3 4">
    <name type="scientific">Alkalicoccus daliensis</name>
    <dbReference type="NCBI Taxonomy" id="745820"/>
    <lineage>
        <taxon>Bacteria</taxon>
        <taxon>Bacillati</taxon>
        <taxon>Bacillota</taxon>
        <taxon>Bacilli</taxon>
        <taxon>Bacillales</taxon>
        <taxon>Bacillaceae</taxon>
        <taxon>Alkalicoccus</taxon>
    </lineage>
</organism>
<gene>
    <name evidence="3" type="ORF">SAMN04488053_106119</name>
</gene>
<evidence type="ECO:0000313" key="4">
    <source>
        <dbReference type="Proteomes" id="UP000198778"/>
    </source>
</evidence>
<keyword evidence="4" id="KW-1185">Reference proteome</keyword>
<dbReference type="AlphaFoldDB" id="A0A1H0GHY9"/>
<dbReference type="RefSeq" id="WP_090843023.1">
    <property type="nucleotide sequence ID" value="NZ_FNIL01000006.1"/>
</dbReference>
<feature type="domain" description="Alpha-L-glutamate ligase-related protein ATP-grasp" evidence="2">
    <location>
        <begin position="102"/>
        <end position="351"/>
    </location>
</feature>